<evidence type="ECO:0000313" key="2">
    <source>
        <dbReference type="EMBL" id="KAF5664117.1"/>
    </source>
</evidence>
<proteinExistence type="predicted"/>
<reference evidence="2 3" key="1">
    <citation type="submission" date="2020-05" db="EMBL/GenBank/DDBJ databases">
        <title>Identification and distribution of gene clusters putatively required for synthesis of sphingolipid metabolism inhibitors in phylogenetically diverse species of the filamentous fungus Fusarium.</title>
        <authorList>
            <person name="Kim H.-S."/>
            <person name="Busman M."/>
            <person name="Brown D.W."/>
            <person name="Divon H."/>
            <person name="Uhlig S."/>
            <person name="Proctor R.H."/>
        </authorList>
    </citation>
    <scope>NUCLEOTIDE SEQUENCE [LARGE SCALE GENOMIC DNA]</scope>
    <source>
        <strain evidence="2 3">NRRL 20693</strain>
    </source>
</reference>
<name>A0A8H5T8J2_FUSHE</name>
<evidence type="ECO:0000313" key="3">
    <source>
        <dbReference type="Proteomes" id="UP000567885"/>
    </source>
</evidence>
<organism evidence="2 3">
    <name type="scientific">Fusarium heterosporum</name>
    <dbReference type="NCBI Taxonomy" id="42747"/>
    <lineage>
        <taxon>Eukaryota</taxon>
        <taxon>Fungi</taxon>
        <taxon>Dikarya</taxon>
        <taxon>Ascomycota</taxon>
        <taxon>Pezizomycotina</taxon>
        <taxon>Sordariomycetes</taxon>
        <taxon>Hypocreomycetidae</taxon>
        <taxon>Hypocreales</taxon>
        <taxon>Nectriaceae</taxon>
        <taxon>Fusarium</taxon>
        <taxon>Fusarium heterosporum species complex</taxon>
    </lineage>
</organism>
<dbReference type="AlphaFoldDB" id="A0A8H5T8J2"/>
<dbReference type="OrthoDB" id="10550395at2759"/>
<keyword evidence="3" id="KW-1185">Reference proteome</keyword>
<protein>
    <submittedName>
        <fullName evidence="2">Uncharacterized protein</fullName>
    </submittedName>
</protein>
<accession>A0A8H5T8J2</accession>
<sequence>MSAPIKGGQSKSGDEQVMLIQAKPKLNYSPAHTFDLVPNSIDQVQVFQDSDDDSHSEWTEVGLDQPKKKTPSATNVEVMNTEALRREIDDAINGDDSFNISEVQKWINSVDNTSPNTFGVDVDDEALSKAVILGTARKDGTCTTDSSTKGGNPDTIKGRARKQVAGALKFLEPEMKSDKKN</sequence>
<dbReference type="Proteomes" id="UP000567885">
    <property type="component" value="Unassembled WGS sequence"/>
</dbReference>
<dbReference type="EMBL" id="JAAGWQ010000137">
    <property type="protein sequence ID" value="KAF5664117.1"/>
    <property type="molecule type" value="Genomic_DNA"/>
</dbReference>
<evidence type="ECO:0000256" key="1">
    <source>
        <dbReference type="SAM" id="MobiDB-lite"/>
    </source>
</evidence>
<comment type="caution">
    <text evidence="2">The sequence shown here is derived from an EMBL/GenBank/DDBJ whole genome shotgun (WGS) entry which is preliminary data.</text>
</comment>
<gene>
    <name evidence="2" type="ORF">FHETE_7226</name>
</gene>
<feature type="region of interest" description="Disordered" evidence="1">
    <location>
        <begin position="48"/>
        <end position="73"/>
    </location>
</feature>